<keyword evidence="6 12" id="KW-0732">Signal</keyword>
<feature type="chain" id="PRO_5045884845" evidence="12">
    <location>
        <begin position="33"/>
        <end position="733"/>
    </location>
</feature>
<dbReference type="Gene3D" id="3.30.1370.120">
    <property type="match status" value="3"/>
</dbReference>
<keyword evidence="8" id="KW-0472">Membrane</keyword>
<evidence type="ECO:0000256" key="1">
    <source>
        <dbReference type="ARBA" id="ARBA00004442"/>
    </source>
</evidence>
<feature type="signal peptide" evidence="12">
    <location>
        <begin position="1"/>
        <end position="32"/>
    </location>
</feature>
<evidence type="ECO:0000256" key="7">
    <source>
        <dbReference type="ARBA" id="ARBA00022927"/>
    </source>
</evidence>
<protein>
    <submittedName>
        <fullName evidence="16">Type II secretion system secretin GspD</fullName>
    </submittedName>
</protein>
<dbReference type="InterPro" id="IPR005644">
    <property type="entry name" value="NolW-like"/>
</dbReference>
<organism evidence="16 17">
    <name type="scientific">Pseudaquabacterium inlustre</name>
    <dbReference type="NCBI Taxonomy" id="2984192"/>
    <lineage>
        <taxon>Bacteria</taxon>
        <taxon>Pseudomonadati</taxon>
        <taxon>Pseudomonadota</taxon>
        <taxon>Betaproteobacteria</taxon>
        <taxon>Burkholderiales</taxon>
        <taxon>Sphaerotilaceae</taxon>
        <taxon>Pseudaquabacterium</taxon>
    </lineage>
</organism>
<evidence type="ECO:0000256" key="4">
    <source>
        <dbReference type="ARBA" id="ARBA00022452"/>
    </source>
</evidence>
<feature type="compositionally biased region" description="Gly residues" evidence="11">
    <location>
        <begin position="331"/>
        <end position="349"/>
    </location>
</feature>
<comment type="subcellular location">
    <subcellularLocation>
        <location evidence="1 10">Cell outer membrane</location>
    </subcellularLocation>
</comment>
<dbReference type="InterPro" id="IPR038591">
    <property type="entry name" value="NolW-like_sf"/>
</dbReference>
<dbReference type="Pfam" id="PF21305">
    <property type="entry name" value="type_II_gspD_N0"/>
    <property type="match status" value="1"/>
</dbReference>
<dbReference type="InterPro" id="IPR001775">
    <property type="entry name" value="GspD/PilQ"/>
</dbReference>
<evidence type="ECO:0000259" key="15">
    <source>
        <dbReference type="Pfam" id="PF21305"/>
    </source>
</evidence>
<dbReference type="RefSeq" id="WP_341413130.1">
    <property type="nucleotide sequence ID" value="NZ_JBBUTH010000011.1"/>
</dbReference>
<keyword evidence="17" id="KW-1185">Reference proteome</keyword>
<dbReference type="PRINTS" id="PR00811">
    <property type="entry name" value="BCTERIALGSPD"/>
</dbReference>
<comment type="similarity">
    <text evidence="2">Belongs to the bacterial secretin family. GSP D subfamily.</text>
</comment>
<keyword evidence="5" id="KW-0812">Transmembrane</keyword>
<feature type="domain" description="NolW-like" evidence="14">
    <location>
        <begin position="163"/>
        <end position="222"/>
    </location>
</feature>
<evidence type="ECO:0000256" key="5">
    <source>
        <dbReference type="ARBA" id="ARBA00022692"/>
    </source>
</evidence>
<dbReference type="PANTHER" id="PTHR30332">
    <property type="entry name" value="PROBABLE GENERAL SECRETION PATHWAY PROTEIN D"/>
    <property type="match status" value="1"/>
</dbReference>
<dbReference type="Proteomes" id="UP001365405">
    <property type="component" value="Unassembled WGS sequence"/>
</dbReference>
<dbReference type="InterPro" id="IPR050810">
    <property type="entry name" value="Bact_Secretion_Sys_Channel"/>
</dbReference>
<evidence type="ECO:0000256" key="12">
    <source>
        <dbReference type="SAM" id="SignalP"/>
    </source>
</evidence>
<keyword evidence="4" id="KW-1134">Transmembrane beta strand</keyword>
<feature type="region of interest" description="Disordered" evidence="11">
    <location>
        <begin position="331"/>
        <end position="369"/>
    </location>
</feature>
<keyword evidence="9" id="KW-0998">Cell outer membrane</keyword>
<comment type="caution">
    <text evidence="16">The sequence shown here is derived from an EMBL/GenBank/DDBJ whole genome shotgun (WGS) entry which is preliminary data.</text>
</comment>
<feature type="domain" description="GspD-like N0" evidence="15">
    <location>
        <begin position="61"/>
        <end position="130"/>
    </location>
</feature>
<evidence type="ECO:0000256" key="10">
    <source>
        <dbReference type="RuleBase" id="RU004004"/>
    </source>
</evidence>
<evidence type="ECO:0000256" key="8">
    <source>
        <dbReference type="ARBA" id="ARBA00023136"/>
    </source>
</evidence>
<dbReference type="Pfam" id="PF03958">
    <property type="entry name" value="Secretin_N"/>
    <property type="match status" value="3"/>
</dbReference>
<sequence>MKLRARRPHDAVLLPTLLALACTSLQPLTAAAQAPQPAPGIDTPAAASPARRAGRSAPVTLNFVNADIEAVSRAMAVMTDRQILVDPRVKGVVTVYSEQPVSVAEGWRQFLAALRGLGFAVVDSAGLLKVVPEADAKLQTGTVSVGSAGTAAGPAAKGDQVITQVFRLNYENPNNLVAVLRPLISPNNTINANPGNNTLVITDYADNLTRLGKIIAALDQPAGTDVEVVPLKHAVAADLAALVQKLGDAGTVAVPGAPASAGGMSVTADVRSNALIVRAANPARLAALRALIERLDTPGAGGAAGQIHVVYLKNADAGKLATVLRAAFGSGSGGGGSTGGSLGGQGTAGSGMASGSLNTSGQGGAASSTVANTPLAASAQPSTGGFIQADPATNSLVITAAEPLFRQIRAVIEQLDGRRAQVFVESMIVEMDATKAAEFGFQWQGLLGKSGDRYGLVAGTNFGTSANNIINLSSLASASSVAATTATNGLNLGLIQKVNGVYTLGAVARFLETVDGTNILSTPNLVALDNEEAKIVVGQNVPFVTGTYTTTSTTTSNPFQTVERKDVGLTLKIKPQIGEGGTIRMNVYQENSSVVGTTATASNGPTTNKNALETTVVVDDGAIMVLGGQMKENYSSSQNKVPLLGDLPYVGSLFRSESRTRNKTMLLVFLRPVVMRDAASAAQLSMDRYDAIRARQVEAQPQATPALPIGDAPVLPEQATRSVPAKPAGEATR</sequence>
<feature type="domain" description="NolW-like" evidence="14">
    <location>
        <begin position="226"/>
        <end position="300"/>
    </location>
</feature>
<evidence type="ECO:0000256" key="2">
    <source>
        <dbReference type="ARBA" id="ARBA00006980"/>
    </source>
</evidence>
<dbReference type="PANTHER" id="PTHR30332:SF24">
    <property type="entry name" value="SECRETIN GSPD-RELATED"/>
    <property type="match status" value="1"/>
</dbReference>
<keyword evidence="7" id="KW-0653">Protein transport</keyword>
<feature type="compositionally biased region" description="Low complexity" evidence="11">
    <location>
        <begin position="44"/>
        <end position="53"/>
    </location>
</feature>
<evidence type="ECO:0000259" key="14">
    <source>
        <dbReference type="Pfam" id="PF03958"/>
    </source>
</evidence>
<evidence type="ECO:0000259" key="13">
    <source>
        <dbReference type="Pfam" id="PF00263"/>
    </source>
</evidence>
<feature type="domain" description="NolW-like" evidence="14">
    <location>
        <begin position="308"/>
        <end position="421"/>
    </location>
</feature>
<dbReference type="Pfam" id="PF00263">
    <property type="entry name" value="Secretin"/>
    <property type="match status" value="1"/>
</dbReference>
<accession>A0ABU9CNJ8</accession>
<dbReference type="InterPro" id="IPR004846">
    <property type="entry name" value="T2SS/T3SS_dom"/>
</dbReference>
<feature type="domain" description="Type II/III secretion system secretin-like" evidence="13">
    <location>
        <begin position="511"/>
        <end position="676"/>
    </location>
</feature>
<evidence type="ECO:0000256" key="11">
    <source>
        <dbReference type="SAM" id="MobiDB-lite"/>
    </source>
</evidence>
<evidence type="ECO:0000313" key="16">
    <source>
        <dbReference type="EMBL" id="MEK8053393.1"/>
    </source>
</evidence>
<dbReference type="InterPro" id="IPR049371">
    <property type="entry name" value="GspD-like_N0"/>
</dbReference>
<evidence type="ECO:0000256" key="3">
    <source>
        <dbReference type="ARBA" id="ARBA00022448"/>
    </source>
</evidence>
<keyword evidence="3 10" id="KW-0813">Transport</keyword>
<dbReference type="PROSITE" id="PS51257">
    <property type="entry name" value="PROKAR_LIPOPROTEIN"/>
    <property type="match status" value="1"/>
</dbReference>
<dbReference type="InterPro" id="IPR013356">
    <property type="entry name" value="T2SS_GspD"/>
</dbReference>
<dbReference type="EMBL" id="JBBUTH010000011">
    <property type="protein sequence ID" value="MEK8053393.1"/>
    <property type="molecule type" value="Genomic_DNA"/>
</dbReference>
<evidence type="ECO:0000313" key="17">
    <source>
        <dbReference type="Proteomes" id="UP001365405"/>
    </source>
</evidence>
<feature type="region of interest" description="Disordered" evidence="11">
    <location>
        <begin position="33"/>
        <end position="53"/>
    </location>
</feature>
<feature type="region of interest" description="Disordered" evidence="11">
    <location>
        <begin position="701"/>
        <end position="733"/>
    </location>
</feature>
<name>A0ABU9CNJ8_9BURK</name>
<reference evidence="16 17" key="1">
    <citation type="submission" date="2024-04" db="EMBL/GenBank/DDBJ databases">
        <title>Novel species of the genus Ideonella isolated from streams.</title>
        <authorList>
            <person name="Lu H."/>
        </authorList>
    </citation>
    <scope>NUCLEOTIDE SEQUENCE [LARGE SCALE GENOMIC DNA]</scope>
    <source>
        <strain evidence="16 17">DXS22W</strain>
    </source>
</reference>
<evidence type="ECO:0000256" key="6">
    <source>
        <dbReference type="ARBA" id="ARBA00022729"/>
    </source>
</evidence>
<dbReference type="NCBIfam" id="TIGR02517">
    <property type="entry name" value="type_II_gspD"/>
    <property type="match status" value="1"/>
</dbReference>
<gene>
    <name evidence="16" type="primary">gspD</name>
    <name evidence="16" type="ORF">AACH10_24260</name>
</gene>
<proteinExistence type="inferred from homology"/>
<evidence type="ECO:0000256" key="9">
    <source>
        <dbReference type="ARBA" id="ARBA00023237"/>
    </source>
</evidence>